<dbReference type="PANTHER" id="PTHR35796">
    <property type="entry name" value="HYPOTHETICAL CYTOSOLIC PROTEIN"/>
    <property type="match status" value="1"/>
</dbReference>
<evidence type="ECO:0000313" key="3">
    <source>
        <dbReference type="Proteomes" id="UP000054928"/>
    </source>
</evidence>
<organism evidence="2 3">
    <name type="scientific">Plasmopara halstedii</name>
    <name type="common">Downy mildew of sunflower</name>
    <dbReference type="NCBI Taxonomy" id="4781"/>
    <lineage>
        <taxon>Eukaryota</taxon>
        <taxon>Sar</taxon>
        <taxon>Stramenopiles</taxon>
        <taxon>Oomycota</taxon>
        <taxon>Peronosporomycetes</taxon>
        <taxon>Peronosporales</taxon>
        <taxon>Peronosporaceae</taxon>
        <taxon>Plasmopara</taxon>
    </lineage>
</organism>
<feature type="coiled-coil region" evidence="1">
    <location>
        <begin position="109"/>
        <end position="136"/>
    </location>
</feature>
<accession>A0A0P1ASI2</accession>
<dbReference type="OrthoDB" id="159479at2759"/>
<evidence type="ECO:0008006" key="4">
    <source>
        <dbReference type="Google" id="ProtNLM"/>
    </source>
</evidence>
<dbReference type="AlphaFoldDB" id="A0A0P1ASI2"/>
<proteinExistence type="predicted"/>
<dbReference type="Proteomes" id="UP000054928">
    <property type="component" value="Unassembled WGS sequence"/>
</dbReference>
<dbReference type="EMBL" id="CCYD01000810">
    <property type="protein sequence ID" value="CEG44095.1"/>
    <property type="molecule type" value="Genomic_DNA"/>
</dbReference>
<evidence type="ECO:0000313" key="2">
    <source>
        <dbReference type="EMBL" id="CEG44095.1"/>
    </source>
</evidence>
<protein>
    <recommendedName>
        <fullName evidence="4">M96 mating-specific protein family</fullName>
    </recommendedName>
</protein>
<dbReference type="OMA" id="PEMNENA"/>
<name>A0A0P1ASI2_PLAHL</name>
<sequence length="453" mass="51501">MDHAFIEALFSKSETTPIKISGSPLVVGVDPEMNENAPDSFDEAMKSMELSLEIQKLFSEDSDQVEIPPEKLGVVLHENSQLPVKKVDKRLKPYSTCKRRNRRRPKHELEYLRATVMELQEELEALSKANNASSTAVGHETALTTINSNWKDMAQQQKLLFEKSLEENRKLRNRLLGQLEVVRVMEAAISQHQRETGHSIINGVGRALNRTDHDIFAQLNASVDKQLGEVNTVLTTNGLTNVLHQLSGGFDFKREANGISFRHEEARLLPFSMQSFHHAIWNCMHNRSAIKQAQAHCSNLIIRETLELPKARQINITKRSVFKRYFENNRVIFVWTSYVEIDGSVLVRLREKGWSTCSTFEFYRGVLAGASSSNNFIHGCLNRMVIELTPEVSDFESEQVAQKHIGEITDLIVGSYHQNFGFIHEVVEKMLLNAETISNAETEDDRRGKVVVM</sequence>
<keyword evidence="3" id="KW-1185">Reference proteome</keyword>
<reference evidence="3" key="1">
    <citation type="submission" date="2014-09" db="EMBL/GenBank/DDBJ databases">
        <authorList>
            <person name="Sharma Rahul"/>
            <person name="Thines Marco"/>
        </authorList>
    </citation>
    <scope>NUCLEOTIDE SEQUENCE [LARGE SCALE GENOMIC DNA]</scope>
</reference>
<dbReference type="RefSeq" id="XP_024580464.1">
    <property type="nucleotide sequence ID" value="XM_024730160.1"/>
</dbReference>
<dbReference type="GeneID" id="36409416"/>
<keyword evidence="1" id="KW-0175">Coiled coil</keyword>
<evidence type="ECO:0000256" key="1">
    <source>
        <dbReference type="SAM" id="Coils"/>
    </source>
</evidence>
<dbReference type="PANTHER" id="PTHR35796:SF3">
    <property type="entry name" value="BHLH DOMAIN-CONTAINING PROTEIN"/>
    <property type="match status" value="1"/>
</dbReference>